<comment type="subcellular location">
    <subcellularLocation>
        <location evidence="6">Cytoplasm</location>
    </subcellularLocation>
</comment>
<dbReference type="NCBIfam" id="TIGR01280">
    <property type="entry name" value="xseB"/>
    <property type="match status" value="1"/>
</dbReference>
<keyword evidence="8" id="KW-1185">Reference proteome</keyword>
<dbReference type="GO" id="GO:0006308">
    <property type="term" value="P:DNA catabolic process"/>
    <property type="evidence" value="ECO:0007669"/>
    <property type="project" value="UniProtKB-UniRule"/>
</dbReference>
<keyword evidence="4 6" id="KW-0378">Hydrolase</keyword>
<name>H0UK89_9BACT</name>
<keyword evidence="2 6" id="KW-0963">Cytoplasm</keyword>
<comment type="catalytic activity">
    <reaction evidence="6">
        <text>Exonucleolytic cleavage in either 5'- to 3'- or 3'- to 5'-direction to yield nucleoside 5'-phosphates.</text>
        <dbReference type="EC" id="3.1.11.6"/>
    </reaction>
</comment>
<dbReference type="STRING" id="885272.JonanDRAFT_0712"/>
<comment type="similarity">
    <text evidence="1 6">Belongs to the XseB family.</text>
</comment>
<evidence type="ECO:0000256" key="4">
    <source>
        <dbReference type="ARBA" id="ARBA00022801"/>
    </source>
</evidence>
<comment type="function">
    <text evidence="6">Bidirectionally degrades single-stranded DNA into large acid-insoluble oligonucleotides, which are then degraded further into small acid-soluble oligonucleotides.</text>
</comment>
<dbReference type="Pfam" id="PF02609">
    <property type="entry name" value="Exonuc_VII_S"/>
    <property type="match status" value="1"/>
</dbReference>
<evidence type="ECO:0000256" key="1">
    <source>
        <dbReference type="ARBA" id="ARBA00009998"/>
    </source>
</evidence>
<dbReference type="AlphaFoldDB" id="H0UK89"/>
<dbReference type="InterPro" id="IPR037004">
    <property type="entry name" value="Exonuc_VII_ssu_sf"/>
</dbReference>
<evidence type="ECO:0000256" key="6">
    <source>
        <dbReference type="HAMAP-Rule" id="MF_00337"/>
    </source>
</evidence>
<keyword evidence="3 6" id="KW-0540">Nuclease</keyword>
<dbReference type="EMBL" id="CM001376">
    <property type="protein sequence ID" value="EHM13098.1"/>
    <property type="molecule type" value="Genomic_DNA"/>
</dbReference>
<dbReference type="GO" id="GO:0008855">
    <property type="term" value="F:exodeoxyribonuclease VII activity"/>
    <property type="evidence" value="ECO:0007669"/>
    <property type="project" value="UniProtKB-UniRule"/>
</dbReference>
<dbReference type="Gene3D" id="1.10.287.1040">
    <property type="entry name" value="Exonuclease VII, small subunit"/>
    <property type="match status" value="1"/>
</dbReference>
<dbReference type="EC" id="3.1.11.6" evidence="6"/>
<organism evidence="7 8">
    <name type="scientific">Jonquetella anthropi DSM 22815</name>
    <dbReference type="NCBI Taxonomy" id="885272"/>
    <lineage>
        <taxon>Bacteria</taxon>
        <taxon>Thermotogati</taxon>
        <taxon>Synergistota</taxon>
        <taxon>Synergistia</taxon>
        <taxon>Synergistales</taxon>
        <taxon>Dethiosulfovibrionaceae</taxon>
        <taxon>Jonquetella</taxon>
    </lineage>
</organism>
<evidence type="ECO:0000256" key="3">
    <source>
        <dbReference type="ARBA" id="ARBA00022722"/>
    </source>
</evidence>
<dbReference type="PANTHER" id="PTHR34137">
    <property type="entry name" value="EXODEOXYRIBONUCLEASE 7 SMALL SUBUNIT"/>
    <property type="match status" value="1"/>
</dbReference>
<reference evidence="7 8" key="1">
    <citation type="submission" date="2011-11" db="EMBL/GenBank/DDBJ databases">
        <title>The Noncontiguous Finished genome of Jonquetella anthropi DSM 22815.</title>
        <authorList>
            <consortium name="US DOE Joint Genome Institute (JGI-PGF)"/>
            <person name="Lucas S."/>
            <person name="Copeland A."/>
            <person name="Lapidus A."/>
            <person name="Glavina del Rio T."/>
            <person name="Dalin E."/>
            <person name="Tice H."/>
            <person name="Bruce D."/>
            <person name="Goodwin L."/>
            <person name="Pitluck S."/>
            <person name="Peters L."/>
            <person name="Mikhailova N."/>
            <person name="Held B."/>
            <person name="Kyrpides N."/>
            <person name="Mavromatis K."/>
            <person name="Ivanova N."/>
            <person name="Markowitz V."/>
            <person name="Cheng J.-F."/>
            <person name="Hugenholtz P."/>
            <person name="Woyke T."/>
            <person name="Wu D."/>
            <person name="Gronow S."/>
            <person name="Wellnitz S."/>
            <person name="Brambilla E."/>
            <person name="Klenk H.-P."/>
            <person name="Eisen J.A."/>
        </authorList>
    </citation>
    <scope>NUCLEOTIDE SEQUENCE [LARGE SCALE GENOMIC DNA]</scope>
    <source>
        <strain evidence="7 8">DSM 22815</strain>
    </source>
</reference>
<sequence>MTYTQKTERLEEILRSLQKGSISLEESLSLYEEAQKLLEECRAFLRETEGKITYLPEDQGAGTKEAD</sequence>
<dbReference type="PANTHER" id="PTHR34137:SF1">
    <property type="entry name" value="EXODEOXYRIBONUCLEASE 7 SMALL SUBUNIT"/>
    <property type="match status" value="1"/>
</dbReference>
<dbReference type="GO" id="GO:0009318">
    <property type="term" value="C:exodeoxyribonuclease VII complex"/>
    <property type="evidence" value="ECO:0007669"/>
    <property type="project" value="UniProtKB-UniRule"/>
</dbReference>
<dbReference type="RefSeq" id="WP_008521006.1">
    <property type="nucleotide sequence ID" value="NZ_CM001376.1"/>
</dbReference>
<evidence type="ECO:0000313" key="7">
    <source>
        <dbReference type="EMBL" id="EHM13098.1"/>
    </source>
</evidence>
<dbReference type="HAMAP" id="MF_00337">
    <property type="entry name" value="Exonuc_7_S"/>
    <property type="match status" value="1"/>
</dbReference>
<protein>
    <recommendedName>
        <fullName evidence="6">Exodeoxyribonuclease 7 small subunit</fullName>
        <ecNumber evidence="6">3.1.11.6</ecNumber>
    </recommendedName>
    <alternativeName>
        <fullName evidence="6">Exodeoxyribonuclease VII small subunit</fullName>
        <shortName evidence="6">Exonuclease VII small subunit</shortName>
    </alternativeName>
</protein>
<dbReference type="PIRSF" id="PIRSF006488">
    <property type="entry name" value="Exonuc_VII_S"/>
    <property type="match status" value="1"/>
</dbReference>
<evidence type="ECO:0000313" key="8">
    <source>
        <dbReference type="Proteomes" id="UP000003806"/>
    </source>
</evidence>
<evidence type="ECO:0000256" key="2">
    <source>
        <dbReference type="ARBA" id="ARBA00022490"/>
    </source>
</evidence>
<dbReference type="OrthoDB" id="5993at2"/>
<dbReference type="Proteomes" id="UP000003806">
    <property type="component" value="Chromosome"/>
</dbReference>
<dbReference type="InterPro" id="IPR003761">
    <property type="entry name" value="Exonuc_VII_S"/>
</dbReference>
<proteinExistence type="inferred from homology"/>
<evidence type="ECO:0000256" key="5">
    <source>
        <dbReference type="ARBA" id="ARBA00022839"/>
    </source>
</evidence>
<accession>H0UK89</accession>
<gene>
    <name evidence="6" type="primary">xseB</name>
    <name evidence="7" type="ORF">JonanDRAFT_0712</name>
</gene>
<comment type="subunit">
    <text evidence="6">Heterooligomer composed of large and small subunits.</text>
</comment>
<dbReference type="HOGENOM" id="CLU_145918_3_4_0"/>
<dbReference type="GO" id="GO:0005829">
    <property type="term" value="C:cytosol"/>
    <property type="evidence" value="ECO:0007669"/>
    <property type="project" value="TreeGrafter"/>
</dbReference>
<dbReference type="SUPFAM" id="SSF116842">
    <property type="entry name" value="XseB-like"/>
    <property type="match status" value="1"/>
</dbReference>
<keyword evidence="5 6" id="KW-0269">Exonuclease</keyword>